<dbReference type="Proteomes" id="UP000193944">
    <property type="component" value="Unassembled WGS sequence"/>
</dbReference>
<organism evidence="1 2">
    <name type="scientific">Anaeromyces robustus</name>
    <dbReference type="NCBI Taxonomy" id="1754192"/>
    <lineage>
        <taxon>Eukaryota</taxon>
        <taxon>Fungi</taxon>
        <taxon>Fungi incertae sedis</taxon>
        <taxon>Chytridiomycota</taxon>
        <taxon>Chytridiomycota incertae sedis</taxon>
        <taxon>Neocallimastigomycetes</taxon>
        <taxon>Neocallimastigales</taxon>
        <taxon>Neocallimastigaceae</taxon>
        <taxon>Anaeromyces</taxon>
    </lineage>
</organism>
<evidence type="ECO:0000313" key="2">
    <source>
        <dbReference type="Proteomes" id="UP000193944"/>
    </source>
</evidence>
<proteinExistence type="predicted"/>
<reference evidence="1 2" key="2">
    <citation type="submission" date="2016-08" db="EMBL/GenBank/DDBJ databases">
        <title>Pervasive Adenine N6-methylation of Active Genes in Fungi.</title>
        <authorList>
            <consortium name="DOE Joint Genome Institute"/>
            <person name="Mondo S.J."/>
            <person name="Dannebaum R.O."/>
            <person name="Kuo R.C."/>
            <person name="Labutti K."/>
            <person name="Haridas S."/>
            <person name="Kuo A."/>
            <person name="Salamov A."/>
            <person name="Ahrendt S.R."/>
            <person name="Lipzen A."/>
            <person name="Sullivan W."/>
            <person name="Andreopoulos W.B."/>
            <person name="Clum A."/>
            <person name="Lindquist E."/>
            <person name="Daum C."/>
            <person name="Ramamoorthy G.K."/>
            <person name="Gryganskyi A."/>
            <person name="Culley D."/>
            <person name="Magnuson J.K."/>
            <person name="James T.Y."/>
            <person name="O'Malley M.A."/>
            <person name="Stajich J.E."/>
            <person name="Spatafora J.W."/>
            <person name="Visel A."/>
            <person name="Grigoriev I.V."/>
        </authorList>
    </citation>
    <scope>NUCLEOTIDE SEQUENCE [LARGE SCALE GENOMIC DNA]</scope>
    <source>
        <strain evidence="1 2">S4</strain>
    </source>
</reference>
<name>A0A1Y1WCZ0_9FUNG</name>
<gene>
    <name evidence="1" type="ORF">BCR32DRAFT_297345</name>
</gene>
<dbReference type="EMBL" id="MCFG01000407">
    <property type="protein sequence ID" value="ORX71014.1"/>
    <property type="molecule type" value="Genomic_DNA"/>
</dbReference>
<reference evidence="1 2" key="1">
    <citation type="submission" date="2016-08" db="EMBL/GenBank/DDBJ databases">
        <title>A Parts List for Fungal Cellulosomes Revealed by Comparative Genomics.</title>
        <authorList>
            <consortium name="DOE Joint Genome Institute"/>
            <person name="Haitjema C.H."/>
            <person name="Gilmore S.P."/>
            <person name="Henske J.K."/>
            <person name="Solomon K.V."/>
            <person name="De Groot R."/>
            <person name="Kuo A."/>
            <person name="Mondo S.J."/>
            <person name="Salamov A.A."/>
            <person name="Labutti K."/>
            <person name="Zhao Z."/>
            <person name="Chiniquy J."/>
            <person name="Barry K."/>
            <person name="Brewer H.M."/>
            <person name="Purvine S.O."/>
            <person name="Wright A.T."/>
            <person name="Boxma B."/>
            <person name="Van Alen T."/>
            <person name="Hackstein J.H."/>
            <person name="Baker S.E."/>
            <person name="Grigoriev I.V."/>
            <person name="O'Malley M.A."/>
        </authorList>
    </citation>
    <scope>NUCLEOTIDE SEQUENCE [LARGE SCALE GENOMIC DNA]</scope>
    <source>
        <strain evidence="1 2">S4</strain>
    </source>
</reference>
<dbReference type="AlphaFoldDB" id="A0A1Y1WCZ0"/>
<accession>A0A1Y1WCZ0</accession>
<dbReference type="SUPFAM" id="SSF140860">
    <property type="entry name" value="Pseudo ankyrin repeat-like"/>
    <property type="match status" value="1"/>
</dbReference>
<dbReference type="Gene3D" id="1.25.40.20">
    <property type="entry name" value="Ankyrin repeat-containing domain"/>
    <property type="match status" value="1"/>
</dbReference>
<dbReference type="InterPro" id="IPR036770">
    <property type="entry name" value="Ankyrin_rpt-contain_sf"/>
</dbReference>
<evidence type="ECO:0000313" key="1">
    <source>
        <dbReference type="EMBL" id="ORX71014.1"/>
    </source>
</evidence>
<comment type="caution">
    <text evidence="1">The sequence shown here is derived from an EMBL/GenBank/DDBJ whole genome shotgun (WGS) entry which is preliminary data.</text>
</comment>
<keyword evidence="2" id="KW-1185">Reference proteome</keyword>
<evidence type="ECO:0008006" key="3">
    <source>
        <dbReference type="Google" id="ProtNLM"/>
    </source>
</evidence>
<sequence>MYFTLTIQSNFIIFIDCNAQKNIIEFIIEQQEDKENIKPLFYAIQLKNFRIANLLLKNKANIDGIIRSEDEDEEEEKKKKKMENIEEDREMILKFKFKILRLLQQQQQQYLLL</sequence>
<protein>
    <recommendedName>
        <fullName evidence="3">Ankyrin</fullName>
    </recommendedName>
</protein>